<feature type="region of interest" description="Disordered" evidence="1">
    <location>
        <begin position="415"/>
        <end position="446"/>
    </location>
</feature>
<comment type="caution">
    <text evidence="2">The sequence shown here is derived from an EMBL/GenBank/DDBJ whole genome shotgun (WGS) entry which is preliminary data.</text>
</comment>
<feature type="compositionally biased region" description="Acidic residues" evidence="1">
    <location>
        <begin position="415"/>
        <end position="431"/>
    </location>
</feature>
<dbReference type="AlphaFoldDB" id="A0A812NGW1"/>
<feature type="region of interest" description="Disordered" evidence="1">
    <location>
        <begin position="56"/>
        <end position="96"/>
    </location>
</feature>
<dbReference type="EMBL" id="CAJNDS010002091">
    <property type="protein sequence ID" value="CAE7320148.1"/>
    <property type="molecule type" value="Genomic_DNA"/>
</dbReference>
<proteinExistence type="predicted"/>
<evidence type="ECO:0000313" key="3">
    <source>
        <dbReference type="Proteomes" id="UP000604046"/>
    </source>
</evidence>
<name>A0A812NGW1_9DINO</name>
<sequence length="1102" mass="123714">MTKGKPLRLCTRSHSCATLYAGQSFMEAKYIKQEPENIEEDLRAAEDVLAKLRQKARRLESPAAKPDSPGMAAAVAPTPRPLPTPARAVPSPLPECAVAPTAAPTVRGLSSDAQPGSQQIWEAAFPAGSEPREGGGGRDSSAAPGSVEADRAGGPTTKSGLEAPEAPRTDIPRVPVPEPACEDSDDELIMDVDFDFEELRAMLQSRLEVKAESPTTTTVPDEAVDGIHDVYWERALQEPQCEENPLRAFQEGSVLSQQKDMRSNTIRITSREYKNYEATLRRMCNRSAKRGTLQVSDDVAERWKNTKSRKQLIVALINCQGDKDAFNQRMEVVIRNIKEGKVVIDSGYYSEAAMKNELGRDKYQRHIVEYWIDTKTSGSLSKTHKEEFNQYVEIIDADVSLPPPMLGNEALPCYDEDEEEEEEDWDGDVEAGDGKGASSKRRRQQEEEVETALEDIEKIPQIQSEILKIRIRKGEKLNAHAEELMNLHDCLTEIKAENTNGTMVKLREHLASVEKLTSRITMEEKKLKRTAQKVKMTVLEIVKMTSHRLVGRQRLWRKLVVSDRLLCSIAAGFVEECREADPDLAEDLRSSNLLRDLHRKSTTKHENASAATFEREGLSCPVPIEKVNVGFDTMHPVLKLKQFLQVLASSGKLPLLWGSTSPGTHASVLPKFWRRWRSHDASHQVFAHHRGRLSTVLPIQLHADEGQTLKKSGVMIVNWQSPLGFGISMQDDTPEAMSLNYVGNSYATRFLYTVCTKRAYGKKKSYVLKGIFENLADELVDLFYNGVSLKLENQSEQTFYVAFIGLKGDWPIQAKVGQLVRHFARKGVYKLSEKSGFCHLCRAGERGYDPNEYGEGAAWRSTYLKFPPWISEGPLCKVLITDYGLAGPGDFQTQLDAIYQKAVDHCKSMGIPLHMDGLTRHLLKFPGDYEYPSGNWFKGADTTALLSFLETFWATHIATLEEPDEYLNSMLLAIRSANTFMRTLYRSGLFLSIDRCHTVAQAGLCFLKAYLETSHTAYLQQKTRFKVTPKLHAMVHIVDTLVSASRENRRWTVSPLAEATQLDEDFVGQIASITTTVSTRVVHVQTLRKYKTNVWTHLFGQE</sequence>
<evidence type="ECO:0000313" key="2">
    <source>
        <dbReference type="EMBL" id="CAE7320148.1"/>
    </source>
</evidence>
<dbReference type="OrthoDB" id="428223at2759"/>
<feature type="region of interest" description="Disordered" evidence="1">
    <location>
        <begin position="127"/>
        <end position="183"/>
    </location>
</feature>
<dbReference type="Proteomes" id="UP000604046">
    <property type="component" value="Unassembled WGS sequence"/>
</dbReference>
<protein>
    <submittedName>
        <fullName evidence="2">Uncharacterized protein</fullName>
    </submittedName>
</protein>
<gene>
    <name evidence="2" type="ORF">SNAT2548_LOCUS16779</name>
</gene>
<organism evidence="2 3">
    <name type="scientific">Symbiodinium natans</name>
    <dbReference type="NCBI Taxonomy" id="878477"/>
    <lineage>
        <taxon>Eukaryota</taxon>
        <taxon>Sar</taxon>
        <taxon>Alveolata</taxon>
        <taxon>Dinophyceae</taxon>
        <taxon>Suessiales</taxon>
        <taxon>Symbiodiniaceae</taxon>
        <taxon>Symbiodinium</taxon>
    </lineage>
</organism>
<evidence type="ECO:0000256" key="1">
    <source>
        <dbReference type="SAM" id="MobiDB-lite"/>
    </source>
</evidence>
<reference evidence="2" key="1">
    <citation type="submission" date="2021-02" db="EMBL/GenBank/DDBJ databases">
        <authorList>
            <person name="Dougan E. K."/>
            <person name="Rhodes N."/>
            <person name="Thang M."/>
            <person name="Chan C."/>
        </authorList>
    </citation>
    <scope>NUCLEOTIDE SEQUENCE</scope>
</reference>
<accession>A0A812NGW1</accession>
<keyword evidence="3" id="KW-1185">Reference proteome</keyword>